<evidence type="ECO:0000259" key="1">
    <source>
        <dbReference type="SMART" id="SM00943"/>
    </source>
</evidence>
<sequence>MPLLARADARFCSSPCRQAAYRERRRAEQQRVAAEQAARVPAELTDRPRWVRYSPRKVPLRTDGRFASVDDPSSWSDFSAAVKARVGEGVGFVLTAGDGIVVVDLDHAVEDGRLLPWAQRIVDRLPATYMERGRSGTGLHLWFRGAVPAGRRIRRGEKAVEVYSDRRYMIVGDRVPGTPLELAELHDAAGVIASLV</sequence>
<name>A0A2U9PCE0_STRAS</name>
<feature type="domain" description="DNA primase/polymerase bifunctional N-terminal" evidence="1">
    <location>
        <begin position="33"/>
        <end position="195"/>
    </location>
</feature>
<dbReference type="Proteomes" id="UP000247634">
    <property type="component" value="Chromosome"/>
</dbReference>
<dbReference type="OrthoDB" id="3187422at2"/>
<keyword evidence="3" id="KW-1185">Reference proteome</keyword>
<dbReference type="Pfam" id="PF09250">
    <property type="entry name" value="Prim-Pol"/>
    <property type="match status" value="1"/>
</dbReference>
<proteinExistence type="predicted"/>
<evidence type="ECO:0000313" key="3">
    <source>
        <dbReference type="Proteomes" id="UP000247634"/>
    </source>
</evidence>
<evidence type="ECO:0000313" key="2">
    <source>
        <dbReference type="EMBL" id="AWT47530.1"/>
    </source>
</evidence>
<reference evidence="2 3" key="1">
    <citation type="submission" date="2018-06" db="EMBL/GenBank/DDBJ databases">
        <title>The complete genome sequence of a nosiheptide producer Streptomyces actuosus ATCC 25421: deducing the ability of producing a new class III lantibiotics.</title>
        <authorList>
            <person name="Liu W."/>
            <person name="Sun F."/>
            <person name="Hu Y."/>
        </authorList>
    </citation>
    <scope>NUCLEOTIDE SEQUENCE [LARGE SCALE GENOMIC DNA]</scope>
    <source>
        <strain evidence="2 3">ATCC 25421</strain>
    </source>
</reference>
<accession>A0A2U9PCE0</accession>
<dbReference type="SMART" id="SM00943">
    <property type="entry name" value="Prim-Pol"/>
    <property type="match status" value="1"/>
</dbReference>
<dbReference type="AlphaFoldDB" id="A0A2U9PCE0"/>
<protein>
    <submittedName>
        <fullName evidence="2">DNA primase</fullName>
    </submittedName>
</protein>
<gene>
    <name evidence="2" type="ORF">DMT42_09725</name>
</gene>
<dbReference type="EMBL" id="CP029788">
    <property type="protein sequence ID" value="AWT47530.1"/>
    <property type="molecule type" value="Genomic_DNA"/>
</dbReference>
<dbReference type="KEGG" id="sact:DMT42_09725"/>
<dbReference type="InterPro" id="IPR015330">
    <property type="entry name" value="DNA_primase/pol_bifunc_N"/>
</dbReference>
<organism evidence="2 3">
    <name type="scientific">Streptomyces actuosus</name>
    <dbReference type="NCBI Taxonomy" id="1885"/>
    <lineage>
        <taxon>Bacteria</taxon>
        <taxon>Bacillati</taxon>
        <taxon>Actinomycetota</taxon>
        <taxon>Actinomycetes</taxon>
        <taxon>Kitasatosporales</taxon>
        <taxon>Streptomycetaceae</taxon>
        <taxon>Streptomyces</taxon>
    </lineage>
</organism>